<dbReference type="EMBL" id="JARYZI010000003">
    <property type="protein sequence ID" value="MDH8677549.1"/>
    <property type="molecule type" value="Genomic_DNA"/>
</dbReference>
<evidence type="ECO:0000256" key="3">
    <source>
        <dbReference type="ARBA" id="ARBA00023315"/>
    </source>
</evidence>
<organism evidence="5 6">
    <name type="scientific">Fusibacter bizertensis</name>
    <dbReference type="NCBI Taxonomy" id="1488331"/>
    <lineage>
        <taxon>Bacteria</taxon>
        <taxon>Bacillati</taxon>
        <taxon>Bacillota</taxon>
        <taxon>Clostridia</taxon>
        <taxon>Eubacteriales</taxon>
        <taxon>Eubacteriales Family XII. Incertae Sedis</taxon>
        <taxon>Fusibacter</taxon>
    </lineage>
</organism>
<dbReference type="Gene3D" id="3.40.718.10">
    <property type="entry name" value="Isopropylmalate Dehydrogenase"/>
    <property type="match status" value="1"/>
</dbReference>
<dbReference type="Proteomes" id="UP001158045">
    <property type="component" value="Unassembled WGS sequence"/>
</dbReference>
<dbReference type="Pfam" id="PF01515">
    <property type="entry name" value="PTA_PTB"/>
    <property type="match status" value="2"/>
</dbReference>
<proteinExistence type="inferred from homology"/>
<gene>
    <name evidence="5" type="ORF">QE109_05295</name>
</gene>
<feature type="domain" description="Phosphate acetyl/butaryl transferase" evidence="4">
    <location>
        <begin position="78"/>
        <end position="294"/>
    </location>
</feature>
<comment type="similarity">
    <text evidence="1">Belongs to the phosphate acetyltransferase and butyryltransferase family.</text>
</comment>
<name>A0ABT6NAW8_9FIRM</name>
<dbReference type="SUPFAM" id="SSF53659">
    <property type="entry name" value="Isocitrate/Isopropylmalate dehydrogenase-like"/>
    <property type="match status" value="1"/>
</dbReference>
<comment type="caution">
    <text evidence="5">The sequence shown here is derived from an EMBL/GenBank/DDBJ whole genome shotgun (WGS) entry which is preliminary data.</text>
</comment>
<dbReference type="InterPro" id="IPR050500">
    <property type="entry name" value="Phos_Acetyltrans/Butyryltrans"/>
</dbReference>
<dbReference type="InterPro" id="IPR002505">
    <property type="entry name" value="PTA_PTB"/>
</dbReference>
<dbReference type="PANTHER" id="PTHR43356:SF2">
    <property type="entry name" value="PHOSPHATE ACETYLTRANSFERASE"/>
    <property type="match status" value="1"/>
</dbReference>
<dbReference type="RefSeq" id="WP_281093371.1">
    <property type="nucleotide sequence ID" value="NZ_JARYZI010000003.1"/>
</dbReference>
<dbReference type="NCBIfam" id="NF006045">
    <property type="entry name" value="PRK08190.1"/>
    <property type="match status" value="1"/>
</dbReference>
<dbReference type="PANTHER" id="PTHR43356">
    <property type="entry name" value="PHOSPHATE ACETYLTRANSFERASE"/>
    <property type="match status" value="1"/>
</dbReference>
<keyword evidence="3" id="KW-0012">Acyltransferase</keyword>
<protein>
    <submittedName>
        <fullName evidence="5">Bifunctional enoyl-CoA hydratase/phosphate acetyltransferase</fullName>
    </submittedName>
</protein>
<keyword evidence="2" id="KW-0808">Transferase</keyword>
<accession>A0ABT6NAW8</accession>
<dbReference type="InterPro" id="IPR012147">
    <property type="entry name" value="P_Ac_Bu_trans"/>
</dbReference>
<feature type="domain" description="Phosphate acetyl/butaryl transferase" evidence="4">
    <location>
        <begin position="9"/>
        <end position="76"/>
    </location>
</feature>
<keyword evidence="6" id="KW-1185">Reference proteome</keyword>
<evidence type="ECO:0000313" key="6">
    <source>
        <dbReference type="Proteomes" id="UP001158045"/>
    </source>
</evidence>
<evidence type="ECO:0000313" key="5">
    <source>
        <dbReference type="EMBL" id="MDH8677549.1"/>
    </source>
</evidence>
<reference evidence="5 6" key="1">
    <citation type="submission" date="2023-04" db="EMBL/GenBank/DDBJ databases">
        <title>Fusibacter bizertensis strain WBS, isolated from littoral bottom sediments of the Arctic seas - biochemical and genomic analysis.</title>
        <authorList>
            <person name="Brioukhanov A.L."/>
        </authorList>
    </citation>
    <scope>NUCLEOTIDE SEQUENCE [LARGE SCALE GENOMIC DNA]</scope>
    <source>
        <strain evidence="5 6">WBS</strain>
    </source>
</reference>
<dbReference type="PIRSF" id="PIRSF000428">
    <property type="entry name" value="P_Ac_trans"/>
    <property type="match status" value="1"/>
</dbReference>
<evidence type="ECO:0000256" key="2">
    <source>
        <dbReference type="ARBA" id="ARBA00022679"/>
    </source>
</evidence>
<sequence>MIKKLDELLAVAKKGKTMKLIVAAAQDEDVLGAICKAAEENLVDPVLVGDKAEIERIAKKDGLDLKNYEIHDIVDLTEAAKFSVKLVSEGKGDFLMKGLIDTSILLKAVLDKEFGLRTDRLLSHVMIYDVPHYHKLIYLTDGGMNIEPTYEEKVKITENAIDVCRALGNEVIKVAAIAAKEKVNAKMPTTVDARKLQELCTEGKFGKDVIVEGPLALDLAISKDAAEIKKFKSEIAGDTDILLVPTIEVGNGIGKTLTYLAGAESAGIIMGAKVPVVLVSRADSYEAKLNSIALGSVIASYKGQK</sequence>
<evidence type="ECO:0000259" key="4">
    <source>
        <dbReference type="Pfam" id="PF01515"/>
    </source>
</evidence>
<evidence type="ECO:0000256" key="1">
    <source>
        <dbReference type="ARBA" id="ARBA00005656"/>
    </source>
</evidence>